<protein>
    <submittedName>
        <fullName evidence="1">Uncharacterized protein</fullName>
    </submittedName>
</protein>
<keyword evidence="2" id="KW-1185">Reference proteome</keyword>
<evidence type="ECO:0000313" key="1">
    <source>
        <dbReference type="EMBL" id="TWU17901.1"/>
    </source>
</evidence>
<evidence type="ECO:0000313" key="2">
    <source>
        <dbReference type="Proteomes" id="UP000319908"/>
    </source>
</evidence>
<dbReference type="EMBL" id="SJPU01000001">
    <property type="protein sequence ID" value="TWU17901.1"/>
    <property type="molecule type" value="Genomic_DNA"/>
</dbReference>
<sequence>MEGMTVDGSHGKLIESNQETWTVDGTVLQRESHEPCQIVEFLNRNDRIQN</sequence>
<proteinExistence type="predicted"/>
<comment type="caution">
    <text evidence="1">The sequence shown here is derived from an EMBL/GenBank/DDBJ whole genome shotgun (WGS) entry which is preliminary data.</text>
</comment>
<dbReference type="Proteomes" id="UP000319908">
    <property type="component" value="Unassembled WGS sequence"/>
</dbReference>
<accession>A0A5C6C2L9</accession>
<gene>
    <name evidence="1" type="ORF">Poly21_00520</name>
</gene>
<reference evidence="1 2" key="1">
    <citation type="journal article" date="2020" name="Antonie Van Leeuwenhoek">
        <title>Rhodopirellula heiligendammensis sp. nov., Rhodopirellula pilleata sp. nov., and Rhodopirellula solitaria sp. nov. isolated from natural or artificial marine surfaces in Northern Germany and California, USA, and emended description of the genus Rhodopirellula.</title>
        <authorList>
            <person name="Kallscheuer N."/>
            <person name="Wiegand S."/>
            <person name="Jogler M."/>
            <person name="Boedeker C."/>
            <person name="Peeters S.H."/>
            <person name="Rast P."/>
            <person name="Heuer A."/>
            <person name="Jetten M.S.M."/>
            <person name="Rohde M."/>
            <person name="Jogler C."/>
        </authorList>
    </citation>
    <scope>NUCLEOTIDE SEQUENCE [LARGE SCALE GENOMIC DNA]</scope>
    <source>
        <strain evidence="1 2">Poly21</strain>
    </source>
</reference>
<organism evidence="1 2">
    <name type="scientific">Allorhodopirellula heiligendammensis</name>
    <dbReference type="NCBI Taxonomy" id="2714739"/>
    <lineage>
        <taxon>Bacteria</taxon>
        <taxon>Pseudomonadati</taxon>
        <taxon>Planctomycetota</taxon>
        <taxon>Planctomycetia</taxon>
        <taxon>Pirellulales</taxon>
        <taxon>Pirellulaceae</taxon>
        <taxon>Allorhodopirellula</taxon>
    </lineage>
</organism>
<name>A0A5C6C2L9_9BACT</name>
<dbReference type="AlphaFoldDB" id="A0A5C6C2L9"/>